<keyword evidence="1" id="KW-0805">Transcription regulation</keyword>
<dbReference type="EMBL" id="BMMZ01000006">
    <property type="protein sequence ID" value="GGL66268.1"/>
    <property type="molecule type" value="Genomic_DNA"/>
</dbReference>
<keyword evidence="2" id="KW-0238">DNA-binding</keyword>
<dbReference type="SUPFAM" id="SSF46785">
    <property type="entry name" value="Winged helix' DNA-binding domain"/>
    <property type="match status" value="1"/>
</dbReference>
<protein>
    <recommendedName>
        <fullName evidence="4">HTH arsR-type domain-containing protein</fullName>
    </recommendedName>
</protein>
<evidence type="ECO:0000256" key="3">
    <source>
        <dbReference type="ARBA" id="ARBA00023163"/>
    </source>
</evidence>
<evidence type="ECO:0000256" key="1">
    <source>
        <dbReference type="ARBA" id="ARBA00023015"/>
    </source>
</evidence>
<gene>
    <name evidence="5" type="ORF">GCM10011575_25980</name>
</gene>
<dbReference type="InterPro" id="IPR036390">
    <property type="entry name" value="WH_DNA-bd_sf"/>
</dbReference>
<dbReference type="InterPro" id="IPR051081">
    <property type="entry name" value="HTH_MetalResp_TranReg"/>
</dbReference>
<dbReference type="Gene3D" id="1.10.10.10">
    <property type="entry name" value="Winged helix-like DNA-binding domain superfamily/Winged helix DNA-binding domain"/>
    <property type="match status" value="1"/>
</dbReference>
<reference evidence="5" key="2">
    <citation type="submission" date="2020-09" db="EMBL/GenBank/DDBJ databases">
        <authorList>
            <person name="Sun Q."/>
            <person name="Zhou Y."/>
        </authorList>
    </citation>
    <scope>NUCLEOTIDE SEQUENCE</scope>
    <source>
        <strain evidence="5">CGMCC 4.7306</strain>
    </source>
</reference>
<dbReference type="CDD" id="cd00090">
    <property type="entry name" value="HTH_ARSR"/>
    <property type="match status" value="1"/>
</dbReference>
<evidence type="ECO:0000313" key="6">
    <source>
        <dbReference type="Proteomes" id="UP000613840"/>
    </source>
</evidence>
<keyword evidence="3" id="KW-0804">Transcription</keyword>
<proteinExistence type="predicted"/>
<dbReference type="GO" id="GO:0003700">
    <property type="term" value="F:DNA-binding transcription factor activity"/>
    <property type="evidence" value="ECO:0007669"/>
    <property type="project" value="InterPro"/>
</dbReference>
<dbReference type="AlphaFoldDB" id="A0A917W628"/>
<dbReference type="Pfam" id="PF01022">
    <property type="entry name" value="HTH_5"/>
    <property type="match status" value="1"/>
</dbReference>
<dbReference type="PANTHER" id="PTHR33154:SF33">
    <property type="entry name" value="TRANSCRIPTIONAL REPRESSOR SDPR"/>
    <property type="match status" value="1"/>
</dbReference>
<dbReference type="GO" id="GO:0003677">
    <property type="term" value="F:DNA binding"/>
    <property type="evidence" value="ECO:0007669"/>
    <property type="project" value="UniProtKB-KW"/>
</dbReference>
<evidence type="ECO:0000313" key="5">
    <source>
        <dbReference type="EMBL" id="GGL66268.1"/>
    </source>
</evidence>
<comment type="caution">
    <text evidence="5">The sequence shown here is derived from an EMBL/GenBank/DDBJ whole genome shotgun (WGS) entry which is preliminary data.</text>
</comment>
<keyword evidence="6" id="KW-1185">Reference proteome</keyword>
<evidence type="ECO:0000259" key="4">
    <source>
        <dbReference type="PROSITE" id="PS50987"/>
    </source>
</evidence>
<evidence type="ECO:0000256" key="2">
    <source>
        <dbReference type="ARBA" id="ARBA00023125"/>
    </source>
</evidence>
<dbReference type="InterPro" id="IPR001845">
    <property type="entry name" value="HTH_ArsR_DNA-bd_dom"/>
</dbReference>
<accession>A0A917W628</accession>
<reference evidence="5" key="1">
    <citation type="journal article" date="2014" name="Int. J. Syst. Evol. Microbiol.">
        <title>Complete genome sequence of Corynebacterium casei LMG S-19264T (=DSM 44701T), isolated from a smear-ripened cheese.</title>
        <authorList>
            <consortium name="US DOE Joint Genome Institute (JGI-PGF)"/>
            <person name="Walter F."/>
            <person name="Albersmeier A."/>
            <person name="Kalinowski J."/>
            <person name="Ruckert C."/>
        </authorList>
    </citation>
    <scope>NUCLEOTIDE SEQUENCE</scope>
    <source>
        <strain evidence="5">CGMCC 4.7306</strain>
    </source>
</reference>
<dbReference type="RefSeq" id="WP_188895808.1">
    <property type="nucleotide sequence ID" value="NZ_BMMZ01000006.1"/>
</dbReference>
<organism evidence="5 6">
    <name type="scientific">Microlunatus endophyticus</name>
    <dbReference type="NCBI Taxonomy" id="1716077"/>
    <lineage>
        <taxon>Bacteria</taxon>
        <taxon>Bacillati</taxon>
        <taxon>Actinomycetota</taxon>
        <taxon>Actinomycetes</taxon>
        <taxon>Propionibacteriales</taxon>
        <taxon>Propionibacteriaceae</taxon>
        <taxon>Microlunatus</taxon>
    </lineage>
</organism>
<feature type="domain" description="HTH arsR-type" evidence="4">
    <location>
        <begin position="283"/>
        <end position="372"/>
    </location>
</feature>
<dbReference type="PANTHER" id="PTHR33154">
    <property type="entry name" value="TRANSCRIPTIONAL REGULATOR, ARSR FAMILY"/>
    <property type="match status" value="1"/>
</dbReference>
<dbReference type="InterPro" id="IPR011991">
    <property type="entry name" value="ArsR-like_HTH"/>
</dbReference>
<dbReference type="SMART" id="SM00418">
    <property type="entry name" value="HTH_ARSR"/>
    <property type="match status" value="1"/>
</dbReference>
<dbReference type="Proteomes" id="UP000613840">
    <property type="component" value="Unassembled WGS sequence"/>
</dbReference>
<sequence length="372" mass="40149">MGTTLPEFVAAARPRTVLRVGAPSLAATVPNAMLLVDYALHQNAMPSSELAALAQSLPDDLVDATRTIRVALAHGAVLRGVLLHQLDPDDFGHRHWDALRRFIAGWSDGFVNAVIDHGIDSNLRWEHPELGPGPSAATLMPIDQPTDLVRDRGLEVLRSWRTPDAEDRAPELLDPAGLRSTLLELLDAIWDGWLGTAWADQLPALQSAAASAPTPPPGCGATQWISLVTGLQPDPSYADAAEQAAELIIMPSVGLGRSLSLFADQSTWVLYSPQPTDHRRTGISIGRLGQLAPAMTALGDRTRLSIILQLLDHGPQTMQQLADALEVHQSTISRQVTVLRKAGVVAVRDDRRVEADRTMIRSTAETLLATLE</sequence>
<name>A0A917W628_9ACTN</name>
<dbReference type="InterPro" id="IPR036388">
    <property type="entry name" value="WH-like_DNA-bd_sf"/>
</dbReference>
<dbReference type="PROSITE" id="PS50987">
    <property type="entry name" value="HTH_ARSR_2"/>
    <property type="match status" value="1"/>
</dbReference>